<organism evidence="3 4">
    <name type="scientific">Natronospira elongata</name>
    <dbReference type="NCBI Taxonomy" id="3110268"/>
    <lineage>
        <taxon>Bacteria</taxon>
        <taxon>Pseudomonadati</taxon>
        <taxon>Pseudomonadota</taxon>
        <taxon>Gammaproteobacteria</taxon>
        <taxon>Natronospirales</taxon>
        <taxon>Natronospiraceae</taxon>
        <taxon>Natronospira</taxon>
    </lineage>
</organism>
<dbReference type="PANTHER" id="PTHR30590">
    <property type="entry name" value="INNER MEMBRANE PROTEIN"/>
    <property type="match status" value="1"/>
</dbReference>
<feature type="transmembrane region" description="Helical" evidence="1">
    <location>
        <begin position="357"/>
        <end position="375"/>
    </location>
</feature>
<keyword evidence="1" id="KW-0472">Membrane</keyword>
<evidence type="ECO:0000256" key="1">
    <source>
        <dbReference type="SAM" id="Phobius"/>
    </source>
</evidence>
<dbReference type="Pfam" id="PF04235">
    <property type="entry name" value="DUF418"/>
    <property type="match status" value="1"/>
</dbReference>
<dbReference type="RefSeq" id="WP_346050752.1">
    <property type="nucleotide sequence ID" value="NZ_JAYGII010000006.1"/>
</dbReference>
<keyword evidence="1" id="KW-0812">Transmembrane</keyword>
<sequence>MAANHQRFESLDVLRGIAILGILVMNIQSFSMPWPAYANPHAFGSLEGIHGWVSTVSHLFFDTKFYSLFALLFGAGIALMAEKAVAAARSGAAVHYRRMLFLAVVGLLHGFLLWYGDILFMYAVCGSFAWLLRNRQPLTQILIGAGFILFALGLSLLYGWSMQFWPEEVLAEMSAIWQEGSPAVQADIVAMSGPWLQQLPARAEIYLQVITFGLIFNVFWHATGLMLIGMALYRLGIVTAQRSTAFYLRLALVGLILGMTLVLYGLASIEARNWEFPWTKFVGRQFNATAAPLMALAYLSLVMIICQKHWLPRLRQAMSAVGRTAFSNYLLQTVLCTTLFYGHGLGLFGELERGQQVLVVLGVWAVQIPLSLWWLRHFSQGPVEWLWRSFVRLQWQPLRARSD</sequence>
<name>A0AAP6MMC7_9GAMM</name>
<evidence type="ECO:0000313" key="4">
    <source>
        <dbReference type="Proteomes" id="UP001302316"/>
    </source>
</evidence>
<feature type="transmembrane region" description="Helical" evidence="1">
    <location>
        <begin position="12"/>
        <end position="30"/>
    </location>
</feature>
<feature type="domain" description="DUF418" evidence="2">
    <location>
        <begin position="232"/>
        <end position="392"/>
    </location>
</feature>
<accession>A0AAP6MMC7</accession>
<feature type="transmembrane region" description="Helical" evidence="1">
    <location>
        <begin position="42"/>
        <end position="61"/>
    </location>
</feature>
<feature type="transmembrane region" description="Helical" evidence="1">
    <location>
        <begin position="205"/>
        <end position="233"/>
    </location>
</feature>
<gene>
    <name evidence="3" type="ORF">VCB98_04710</name>
</gene>
<dbReference type="AlphaFoldDB" id="A0AAP6MMC7"/>
<feature type="transmembrane region" description="Helical" evidence="1">
    <location>
        <begin position="245"/>
        <end position="266"/>
    </location>
</feature>
<keyword evidence="1" id="KW-1133">Transmembrane helix</keyword>
<protein>
    <submittedName>
        <fullName evidence="3">DUF418 domain-containing protein</fullName>
    </submittedName>
</protein>
<feature type="transmembrane region" description="Helical" evidence="1">
    <location>
        <begin position="68"/>
        <end position="88"/>
    </location>
</feature>
<feature type="transmembrane region" description="Helical" evidence="1">
    <location>
        <begin position="141"/>
        <end position="160"/>
    </location>
</feature>
<comment type="caution">
    <text evidence="3">The sequence shown here is derived from an EMBL/GenBank/DDBJ whole genome shotgun (WGS) entry which is preliminary data.</text>
</comment>
<dbReference type="PANTHER" id="PTHR30590:SF2">
    <property type="entry name" value="INNER MEMBRANE PROTEIN"/>
    <property type="match status" value="1"/>
</dbReference>
<reference evidence="3 4" key="1">
    <citation type="submission" date="2023-12" db="EMBL/GenBank/DDBJ databases">
        <title>Whole-genome sequencing of halo(alkali)philic microorganisms from hypersaline lakes.</title>
        <authorList>
            <person name="Sorokin D.Y."/>
            <person name="Merkel A.Y."/>
            <person name="Messina E."/>
            <person name="Yakimov M."/>
        </authorList>
    </citation>
    <scope>NUCLEOTIDE SEQUENCE [LARGE SCALE GENOMIC DNA]</scope>
    <source>
        <strain evidence="3 4">AB-CW1</strain>
    </source>
</reference>
<evidence type="ECO:0000313" key="3">
    <source>
        <dbReference type="EMBL" id="MEA5445121.1"/>
    </source>
</evidence>
<keyword evidence="4" id="KW-1185">Reference proteome</keyword>
<feature type="transmembrane region" description="Helical" evidence="1">
    <location>
        <begin position="326"/>
        <end position="345"/>
    </location>
</feature>
<dbReference type="InterPro" id="IPR052529">
    <property type="entry name" value="Bact_Transport_Assoc"/>
</dbReference>
<evidence type="ECO:0000259" key="2">
    <source>
        <dbReference type="Pfam" id="PF04235"/>
    </source>
</evidence>
<dbReference type="Proteomes" id="UP001302316">
    <property type="component" value="Unassembled WGS sequence"/>
</dbReference>
<proteinExistence type="predicted"/>
<dbReference type="EMBL" id="JAYGII010000006">
    <property type="protein sequence ID" value="MEA5445121.1"/>
    <property type="molecule type" value="Genomic_DNA"/>
</dbReference>
<feature type="transmembrane region" description="Helical" evidence="1">
    <location>
        <begin position="286"/>
        <end position="306"/>
    </location>
</feature>
<dbReference type="InterPro" id="IPR007349">
    <property type="entry name" value="DUF418"/>
</dbReference>
<feature type="transmembrane region" description="Helical" evidence="1">
    <location>
        <begin position="100"/>
        <end position="129"/>
    </location>
</feature>